<protein>
    <submittedName>
        <fullName evidence="1">Uncharacterized protein</fullName>
    </submittedName>
</protein>
<name>A0AAJ2LQX0_9HYPH</name>
<comment type="caution">
    <text evidence="1">The sequence shown here is derived from an EMBL/GenBank/DDBJ whole genome shotgun (WGS) entry which is preliminary data.</text>
</comment>
<evidence type="ECO:0000313" key="1">
    <source>
        <dbReference type="EMBL" id="MDR9777224.1"/>
    </source>
</evidence>
<organism evidence="1 2">
    <name type="scientific">Rhizobium hidalgonense</name>
    <dbReference type="NCBI Taxonomy" id="1538159"/>
    <lineage>
        <taxon>Bacteria</taxon>
        <taxon>Pseudomonadati</taxon>
        <taxon>Pseudomonadota</taxon>
        <taxon>Alphaproteobacteria</taxon>
        <taxon>Hyphomicrobiales</taxon>
        <taxon>Rhizobiaceae</taxon>
        <taxon>Rhizobium/Agrobacterium group</taxon>
        <taxon>Rhizobium</taxon>
    </lineage>
</organism>
<accession>A0AAJ2LQX0</accession>
<dbReference type="Proteomes" id="UP001268610">
    <property type="component" value="Unassembled WGS sequence"/>
</dbReference>
<proteinExistence type="predicted"/>
<sequence>MTDPETMLNWMDRRLWSLHTYLEDHGPGSKSPRPETVLDAKREDIRMFTELRGAYEKALAKRNGEQAA</sequence>
<dbReference type="RefSeq" id="WP_310865784.1">
    <property type="nucleotide sequence ID" value="NZ_JAVLSF010000036.1"/>
</dbReference>
<dbReference type="AlphaFoldDB" id="A0AAJ2LQX0"/>
<evidence type="ECO:0000313" key="2">
    <source>
        <dbReference type="Proteomes" id="UP001268610"/>
    </source>
</evidence>
<reference evidence="1" key="1">
    <citation type="submission" date="2023-04" db="EMBL/GenBank/DDBJ databases">
        <title>Genomic characterization of faba bean (Vicia faba) microsymbionts in Mexican soils.</title>
        <authorList>
            <person name="Rivera Orduna F.N."/>
            <person name="Guevara-Luna J."/>
            <person name="Yan J."/>
            <person name="Arroyo-Herrera I."/>
            <person name="Li Y."/>
            <person name="Vasquez-Murrieta M.S."/>
            <person name="Wang E.T."/>
        </authorList>
    </citation>
    <scope>NUCLEOTIDE SEQUENCE</scope>
    <source>
        <strain evidence="1">CH26</strain>
    </source>
</reference>
<gene>
    <name evidence="1" type="ORF">RJJ65_32215</name>
</gene>
<dbReference type="EMBL" id="JAVLSF010000036">
    <property type="protein sequence ID" value="MDR9777224.1"/>
    <property type="molecule type" value="Genomic_DNA"/>
</dbReference>